<dbReference type="AlphaFoldDB" id="A0A078AR83"/>
<evidence type="ECO:0000256" key="1">
    <source>
        <dbReference type="SAM" id="MobiDB-lite"/>
    </source>
</evidence>
<proteinExistence type="predicted"/>
<feature type="compositionally biased region" description="Polar residues" evidence="1">
    <location>
        <begin position="419"/>
        <end position="431"/>
    </location>
</feature>
<feature type="region of interest" description="Disordered" evidence="1">
    <location>
        <begin position="152"/>
        <end position="187"/>
    </location>
</feature>
<feature type="region of interest" description="Disordered" evidence="1">
    <location>
        <begin position="419"/>
        <end position="504"/>
    </location>
</feature>
<feature type="region of interest" description="Disordered" evidence="1">
    <location>
        <begin position="1"/>
        <end position="38"/>
    </location>
</feature>
<feature type="compositionally biased region" description="Low complexity" evidence="1">
    <location>
        <begin position="281"/>
        <end position="297"/>
    </location>
</feature>
<evidence type="ECO:0000313" key="3">
    <source>
        <dbReference type="Proteomes" id="UP000039865"/>
    </source>
</evidence>
<reference evidence="2 3" key="1">
    <citation type="submission" date="2014-06" db="EMBL/GenBank/DDBJ databases">
        <authorList>
            <person name="Swart Estienne"/>
        </authorList>
    </citation>
    <scope>NUCLEOTIDE SEQUENCE [LARGE SCALE GENOMIC DNA]</scope>
    <source>
        <strain evidence="2 3">130c</strain>
    </source>
</reference>
<feature type="region of interest" description="Disordered" evidence="1">
    <location>
        <begin position="260"/>
        <end position="325"/>
    </location>
</feature>
<feature type="region of interest" description="Disordered" evidence="1">
    <location>
        <begin position="55"/>
        <end position="117"/>
    </location>
</feature>
<gene>
    <name evidence="2" type="primary">Contig2689.g2890</name>
    <name evidence="2" type="ORF">STYLEM_14004</name>
</gene>
<dbReference type="EMBL" id="CCKQ01013292">
    <property type="protein sequence ID" value="CDW84935.1"/>
    <property type="molecule type" value="Genomic_DNA"/>
</dbReference>
<feature type="compositionally biased region" description="Polar residues" evidence="1">
    <location>
        <begin position="260"/>
        <end position="280"/>
    </location>
</feature>
<evidence type="ECO:0000313" key="2">
    <source>
        <dbReference type="EMBL" id="CDW84935.1"/>
    </source>
</evidence>
<feature type="compositionally biased region" description="Low complexity" evidence="1">
    <location>
        <begin position="152"/>
        <end position="168"/>
    </location>
</feature>
<sequence>MVDAWTQTSDKGSDNEEGQKLRRVGSQANQKAKASALLSTTGQQNLTLLNQQSNNNTAEINPAPTSSTNSNQINSQNSDPYLNLNQSQKVSMHDSGSSPQPQIRIRKEPFKQPSLPTSLTKFEEKLYNGGKVNANLNNSMINNTTAVLELQKNNQGSEESQQSSNNSSRMSKTPQDKFGKSYSNSTSGGHTYQNLNFMSGGSFPQNLSMKMSKSPYNVADSNNEIQIRQFQSASYKVNDSANHNRHYSSENINQLAMGGVTNSSNALSSRGNKDSQLSQSNNNANNNNMYNNNNNNNSTTVTSPKNLQNNTNTSINSKIRNKSQKVTGLANNTNILYNNMNSLNQDQPSLSIQQQQLQQQQLSNLQQQQRFRSSILTKDMQDVSRSSAAGSIGGGNQNIMSVMKTSGFSNQRQSIIQSSLDKTQLRQNQNSNKKRLPEINEASRINQKTTLEMSQAQNAGSHSYTNNTNHQQHYHSHIIQQQQQVVISNGKHSSSHKYQNPTNNSHQQLIRNQNIFQIQQSLIKNYGGNNTDGWGNGGTQIVNQNAMITHTLAKSMDRNTASFQQRSNYQSNNYVSGGFTSGNSQSLSSNVNNNNNNSANIVLNSHGEYQHRALQQQIQLQNVKL</sequence>
<dbReference type="Proteomes" id="UP000039865">
    <property type="component" value="Unassembled WGS sequence"/>
</dbReference>
<dbReference type="InParanoid" id="A0A078AR83"/>
<name>A0A078AR83_STYLE</name>
<feature type="compositionally biased region" description="Polar residues" evidence="1">
    <location>
        <begin position="298"/>
        <end position="325"/>
    </location>
</feature>
<accession>A0A078AR83</accession>
<organism evidence="2 3">
    <name type="scientific">Stylonychia lemnae</name>
    <name type="common">Ciliate</name>
    <dbReference type="NCBI Taxonomy" id="5949"/>
    <lineage>
        <taxon>Eukaryota</taxon>
        <taxon>Sar</taxon>
        <taxon>Alveolata</taxon>
        <taxon>Ciliophora</taxon>
        <taxon>Intramacronucleata</taxon>
        <taxon>Spirotrichea</taxon>
        <taxon>Stichotrichia</taxon>
        <taxon>Sporadotrichida</taxon>
        <taxon>Oxytrichidae</taxon>
        <taxon>Stylonychinae</taxon>
        <taxon>Stylonychia</taxon>
    </lineage>
</organism>
<feature type="compositionally biased region" description="Polar residues" evidence="1">
    <location>
        <begin position="79"/>
        <end position="101"/>
    </location>
</feature>
<protein>
    <submittedName>
        <fullName evidence="2">Uncharacterized protein</fullName>
    </submittedName>
</protein>
<feature type="compositionally biased region" description="Polar residues" evidence="1">
    <location>
        <begin position="1"/>
        <end position="10"/>
    </location>
</feature>
<feature type="compositionally biased region" description="Polar residues" evidence="1">
    <location>
        <begin position="443"/>
        <end position="469"/>
    </location>
</feature>
<feature type="compositionally biased region" description="Basic and acidic residues" evidence="1">
    <location>
        <begin position="11"/>
        <end position="20"/>
    </location>
</feature>
<feature type="compositionally biased region" description="Low complexity" evidence="1">
    <location>
        <begin position="477"/>
        <end position="488"/>
    </location>
</feature>
<feature type="compositionally biased region" description="Low complexity" evidence="1">
    <location>
        <begin position="65"/>
        <end position="78"/>
    </location>
</feature>
<feature type="compositionally biased region" description="Polar residues" evidence="1">
    <location>
        <begin position="490"/>
        <end position="504"/>
    </location>
</feature>
<keyword evidence="3" id="KW-1185">Reference proteome</keyword>